<accession>A0A8S5UVC3</accession>
<sequence>MIWKPCTLEALTGQTEDALGNLVGGEWKVLAETFARFTPWTDEQIVLEGRDVTKNEQRFAIPIPFDSFPKCTHAVISGHRQKINQKINLEPRYTVIQVKVYEE</sequence>
<name>A0A8S5UVC3_9CAUD</name>
<proteinExistence type="predicted"/>
<reference evidence="1" key="1">
    <citation type="journal article" date="2021" name="Proc. Natl. Acad. Sci. U.S.A.">
        <title>A Catalog of Tens of Thousands of Viruses from Human Metagenomes Reveals Hidden Associations with Chronic Diseases.</title>
        <authorList>
            <person name="Tisza M.J."/>
            <person name="Buck C.B."/>
        </authorList>
    </citation>
    <scope>NUCLEOTIDE SEQUENCE</scope>
    <source>
        <strain evidence="1">CtnNB1</strain>
    </source>
</reference>
<dbReference type="EMBL" id="BK016146">
    <property type="protein sequence ID" value="DAF98395.1"/>
    <property type="molecule type" value="Genomic_DNA"/>
</dbReference>
<protein>
    <submittedName>
        <fullName evidence="1">Uncharacterized protein</fullName>
    </submittedName>
</protein>
<organism evidence="1">
    <name type="scientific">Siphoviridae sp. ctnNB1</name>
    <dbReference type="NCBI Taxonomy" id="2825660"/>
    <lineage>
        <taxon>Viruses</taxon>
        <taxon>Duplodnaviria</taxon>
        <taxon>Heunggongvirae</taxon>
        <taxon>Uroviricota</taxon>
        <taxon>Caudoviricetes</taxon>
    </lineage>
</organism>
<evidence type="ECO:0000313" key="1">
    <source>
        <dbReference type="EMBL" id="DAF98395.1"/>
    </source>
</evidence>